<protein>
    <recommendedName>
        <fullName evidence="3">Methyltransferase family protein</fullName>
    </recommendedName>
</protein>
<dbReference type="EMBL" id="JACIGK010000017">
    <property type="protein sequence ID" value="MBB4266800.1"/>
    <property type="molecule type" value="Genomic_DNA"/>
</dbReference>
<dbReference type="Proteomes" id="UP000554286">
    <property type="component" value="Unassembled WGS sequence"/>
</dbReference>
<evidence type="ECO:0000313" key="2">
    <source>
        <dbReference type="Proteomes" id="UP000554286"/>
    </source>
</evidence>
<comment type="caution">
    <text evidence="1">The sequence shown here is derived from an EMBL/GenBank/DDBJ whole genome shotgun (WGS) entry which is preliminary data.</text>
</comment>
<dbReference type="InterPro" id="IPR029063">
    <property type="entry name" value="SAM-dependent_MTases_sf"/>
</dbReference>
<dbReference type="RefSeq" id="WP_184045564.1">
    <property type="nucleotide sequence ID" value="NZ_JACIGK010000017.1"/>
</dbReference>
<name>A0A7W6RDZ6_9PROT</name>
<dbReference type="AlphaFoldDB" id="A0A7W6RDZ6"/>
<sequence length="297" mass="33607">MITPDQFRQRRKNDLRSLPPGIAPWIAPGGDDQAAVDVEALDLARWLVDPAHTPAPLYASADPARAAQSHAVTRLVLESLVRDGLLETLPDGPLPVDIRNAEDYRFQDLYPRPPRWTTRRLLDFHPGCGRQVNIWCQEVPGLVYCALESDEAAYVAQADYFQRSSVLPLHDYMAEARDFAINERSGIYHLPTWRFDLLPPGFFDMIVCVDVLPRLSPRLLRHMLPLFHRCLATGGGLYVRDTADAPLHQDLDRTLTQLGFVLEFRPYLFPGEDIHGLPRLWRKADPRRPAPGRPVGA</sequence>
<proteinExistence type="predicted"/>
<dbReference type="SUPFAM" id="SSF53335">
    <property type="entry name" value="S-adenosyl-L-methionine-dependent methyltransferases"/>
    <property type="match status" value="1"/>
</dbReference>
<accession>A0A7W6RDZ6</accession>
<evidence type="ECO:0000313" key="1">
    <source>
        <dbReference type="EMBL" id="MBB4266800.1"/>
    </source>
</evidence>
<reference evidence="1 2" key="1">
    <citation type="submission" date="2020-08" db="EMBL/GenBank/DDBJ databases">
        <title>Genome sequencing of Purple Non-Sulfur Bacteria from various extreme environments.</title>
        <authorList>
            <person name="Mayer M."/>
        </authorList>
    </citation>
    <scope>NUCLEOTIDE SEQUENCE [LARGE SCALE GENOMIC DNA]</scope>
    <source>
        <strain evidence="1 2">JA131</strain>
    </source>
</reference>
<evidence type="ECO:0008006" key="3">
    <source>
        <dbReference type="Google" id="ProtNLM"/>
    </source>
</evidence>
<gene>
    <name evidence="1" type="ORF">GGD89_002436</name>
</gene>
<dbReference type="Gene3D" id="3.40.50.150">
    <property type="entry name" value="Vaccinia Virus protein VP39"/>
    <property type="match status" value="1"/>
</dbReference>
<keyword evidence="2" id="KW-1185">Reference proteome</keyword>
<organism evidence="1 2">
    <name type="scientific">Roseospira visakhapatnamensis</name>
    <dbReference type="NCBI Taxonomy" id="390880"/>
    <lineage>
        <taxon>Bacteria</taxon>
        <taxon>Pseudomonadati</taxon>
        <taxon>Pseudomonadota</taxon>
        <taxon>Alphaproteobacteria</taxon>
        <taxon>Rhodospirillales</taxon>
        <taxon>Rhodospirillaceae</taxon>
        <taxon>Roseospira</taxon>
    </lineage>
</organism>